<dbReference type="InParanoid" id="K1RGN8"/>
<protein>
    <submittedName>
        <fullName evidence="1">Uncharacterized protein</fullName>
    </submittedName>
</protein>
<dbReference type="AlphaFoldDB" id="K1RGN8"/>
<accession>K1RGN8</accession>
<dbReference type="HOGENOM" id="CLU_1724087_0_0_1"/>
<sequence>MTKEITDEMLSLLASNNHFPDDKILRDLTITACGKMVNAGDWVEYRTPSENLINKRYKVMYNSIAHHNCIITLTATSVHTGTGPYRDAQKRCCTPPTSGKVFHLVQESSFGADVPFFHQKAALPAEECSLPPCTALSEEDRTAQALAGSHVD</sequence>
<reference evidence="1" key="1">
    <citation type="journal article" date="2012" name="Nature">
        <title>The oyster genome reveals stress adaptation and complexity of shell formation.</title>
        <authorList>
            <person name="Zhang G."/>
            <person name="Fang X."/>
            <person name="Guo X."/>
            <person name="Li L."/>
            <person name="Luo R."/>
            <person name="Xu F."/>
            <person name="Yang P."/>
            <person name="Zhang L."/>
            <person name="Wang X."/>
            <person name="Qi H."/>
            <person name="Xiong Z."/>
            <person name="Que H."/>
            <person name="Xie Y."/>
            <person name="Holland P.W."/>
            <person name="Paps J."/>
            <person name="Zhu Y."/>
            <person name="Wu F."/>
            <person name="Chen Y."/>
            <person name="Wang J."/>
            <person name="Peng C."/>
            <person name="Meng J."/>
            <person name="Yang L."/>
            <person name="Liu J."/>
            <person name="Wen B."/>
            <person name="Zhang N."/>
            <person name="Huang Z."/>
            <person name="Zhu Q."/>
            <person name="Feng Y."/>
            <person name="Mount A."/>
            <person name="Hedgecock D."/>
            <person name="Xu Z."/>
            <person name="Liu Y."/>
            <person name="Domazet-Loso T."/>
            <person name="Du Y."/>
            <person name="Sun X."/>
            <person name="Zhang S."/>
            <person name="Liu B."/>
            <person name="Cheng P."/>
            <person name="Jiang X."/>
            <person name="Li J."/>
            <person name="Fan D."/>
            <person name="Wang W."/>
            <person name="Fu W."/>
            <person name="Wang T."/>
            <person name="Wang B."/>
            <person name="Zhang J."/>
            <person name="Peng Z."/>
            <person name="Li Y."/>
            <person name="Li N."/>
            <person name="Wang J."/>
            <person name="Chen M."/>
            <person name="He Y."/>
            <person name="Tan F."/>
            <person name="Song X."/>
            <person name="Zheng Q."/>
            <person name="Huang R."/>
            <person name="Yang H."/>
            <person name="Du X."/>
            <person name="Chen L."/>
            <person name="Yang M."/>
            <person name="Gaffney P.M."/>
            <person name="Wang S."/>
            <person name="Luo L."/>
            <person name="She Z."/>
            <person name="Ming Y."/>
            <person name="Huang W."/>
            <person name="Zhang S."/>
            <person name="Huang B."/>
            <person name="Zhang Y."/>
            <person name="Qu T."/>
            <person name="Ni P."/>
            <person name="Miao G."/>
            <person name="Wang J."/>
            <person name="Wang Q."/>
            <person name="Steinberg C.E."/>
            <person name="Wang H."/>
            <person name="Li N."/>
            <person name="Qian L."/>
            <person name="Zhang G."/>
            <person name="Li Y."/>
            <person name="Yang H."/>
            <person name="Liu X."/>
            <person name="Wang J."/>
            <person name="Yin Y."/>
            <person name="Wang J."/>
        </authorList>
    </citation>
    <scope>NUCLEOTIDE SEQUENCE [LARGE SCALE GENOMIC DNA]</scope>
    <source>
        <strain evidence="1">05x7-T-G4-1.051#20</strain>
    </source>
</reference>
<dbReference type="EMBL" id="JH815876">
    <property type="protein sequence ID" value="EKC42959.1"/>
    <property type="molecule type" value="Genomic_DNA"/>
</dbReference>
<name>K1RGN8_MAGGI</name>
<gene>
    <name evidence="1" type="ORF">CGI_10023558</name>
</gene>
<evidence type="ECO:0000313" key="1">
    <source>
        <dbReference type="EMBL" id="EKC42959.1"/>
    </source>
</evidence>
<proteinExistence type="predicted"/>
<organism evidence="1">
    <name type="scientific">Magallana gigas</name>
    <name type="common">Pacific oyster</name>
    <name type="synonym">Crassostrea gigas</name>
    <dbReference type="NCBI Taxonomy" id="29159"/>
    <lineage>
        <taxon>Eukaryota</taxon>
        <taxon>Metazoa</taxon>
        <taxon>Spiralia</taxon>
        <taxon>Lophotrochozoa</taxon>
        <taxon>Mollusca</taxon>
        <taxon>Bivalvia</taxon>
        <taxon>Autobranchia</taxon>
        <taxon>Pteriomorphia</taxon>
        <taxon>Ostreida</taxon>
        <taxon>Ostreoidea</taxon>
        <taxon>Ostreidae</taxon>
        <taxon>Magallana</taxon>
    </lineage>
</organism>